<dbReference type="PROSITE" id="PS51354">
    <property type="entry name" value="GLUTAREDOXIN_2"/>
    <property type="match status" value="1"/>
</dbReference>
<name>A0A381ZXB2_9ZZZZ</name>
<dbReference type="SUPFAM" id="SSF52821">
    <property type="entry name" value="Rhodanese/Cell cycle control phosphatase"/>
    <property type="match status" value="1"/>
</dbReference>
<dbReference type="InterPro" id="IPR036249">
    <property type="entry name" value="Thioredoxin-like_sf"/>
</dbReference>
<keyword evidence="3" id="KW-0408">Iron</keyword>
<dbReference type="Gene3D" id="3.40.30.10">
    <property type="entry name" value="Glutaredoxin"/>
    <property type="match status" value="1"/>
</dbReference>
<dbReference type="PANTHER" id="PTHR10293:SF16">
    <property type="entry name" value="GLUTAREDOXIN-RELATED PROTEIN 5, MITOCHONDRIAL"/>
    <property type="match status" value="1"/>
</dbReference>
<evidence type="ECO:0000256" key="1">
    <source>
        <dbReference type="ARBA" id="ARBA00022714"/>
    </source>
</evidence>
<dbReference type="SUPFAM" id="SSF52833">
    <property type="entry name" value="Thioredoxin-like"/>
    <property type="match status" value="1"/>
</dbReference>
<keyword evidence="1" id="KW-0001">2Fe-2S</keyword>
<evidence type="ECO:0000259" key="7">
    <source>
        <dbReference type="Pfam" id="PF00462"/>
    </source>
</evidence>
<dbReference type="GO" id="GO:0051537">
    <property type="term" value="F:2 iron, 2 sulfur cluster binding"/>
    <property type="evidence" value="ECO:0007669"/>
    <property type="project" value="UniProtKB-KW"/>
</dbReference>
<dbReference type="GO" id="GO:0005739">
    <property type="term" value="C:mitochondrion"/>
    <property type="evidence" value="ECO:0007669"/>
    <property type="project" value="UniProtKB-ARBA"/>
</dbReference>
<dbReference type="FunFam" id="3.40.30.10:FF:000005">
    <property type="entry name" value="Glutaredoxin 5"/>
    <property type="match status" value="1"/>
</dbReference>
<feature type="non-terminal residue" evidence="8">
    <location>
        <position position="178"/>
    </location>
</feature>
<dbReference type="AlphaFoldDB" id="A0A381ZXB2"/>
<organism evidence="8">
    <name type="scientific">marine metagenome</name>
    <dbReference type="NCBI Taxonomy" id="408172"/>
    <lineage>
        <taxon>unclassified sequences</taxon>
        <taxon>metagenomes</taxon>
        <taxon>ecological metagenomes</taxon>
    </lineage>
</organism>
<dbReference type="Gene3D" id="3.40.250.10">
    <property type="entry name" value="Rhodanese-like domain"/>
    <property type="match status" value="1"/>
</dbReference>
<dbReference type="NCBIfam" id="TIGR00365">
    <property type="entry name" value="Grx4 family monothiol glutaredoxin"/>
    <property type="match status" value="1"/>
</dbReference>
<keyword evidence="5" id="KW-0676">Redox-active center</keyword>
<evidence type="ECO:0000256" key="5">
    <source>
        <dbReference type="ARBA" id="ARBA00023284"/>
    </source>
</evidence>
<accession>A0A381ZXB2</accession>
<dbReference type="CDD" id="cd03028">
    <property type="entry name" value="GRX_PICOT_like"/>
    <property type="match status" value="1"/>
</dbReference>
<gene>
    <name evidence="8" type="ORF">METZ01_LOCUS146485</name>
</gene>
<keyword evidence="4" id="KW-0411">Iron-sulfur</keyword>
<reference evidence="8" key="1">
    <citation type="submission" date="2018-05" db="EMBL/GenBank/DDBJ databases">
        <authorList>
            <person name="Lanie J.A."/>
            <person name="Ng W.-L."/>
            <person name="Kazmierczak K.M."/>
            <person name="Andrzejewski T.M."/>
            <person name="Davidsen T.M."/>
            <person name="Wayne K.J."/>
            <person name="Tettelin H."/>
            <person name="Glass J.I."/>
            <person name="Rusch D."/>
            <person name="Podicherti R."/>
            <person name="Tsui H.-C.T."/>
            <person name="Winkler M.E."/>
        </authorList>
    </citation>
    <scope>NUCLEOTIDE SEQUENCE</scope>
</reference>
<dbReference type="InterPro" id="IPR033658">
    <property type="entry name" value="GRX_PICOT-like"/>
</dbReference>
<evidence type="ECO:0000313" key="8">
    <source>
        <dbReference type="EMBL" id="SVA93631.1"/>
    </source>
</evidence>
<proteinExistence type="predicted"/>
<evidence type="ECO:0000256" key="6">
    <source>
        <dbReference type="SAM" id="MobiDB-lite"/>
    </source>
</evidence>
<protein>
    <recommendedName>
        <fullName evidence="7">Glutaredoxin domain-containing protein</fullName>
    </recommendedName>
</protein>
<dbReference type="GO" id="GO:0046872">
    <property type="term" value="F:metal ion binding"/>
    <property type="evidence" value="ECO:0007669"/>
    <property type="project" value="UniProtKB-KW"/>
</dbReference>
<dbReference type="InterPro" id="IPR036873">
    <property type="entry name" value="Rhodanese-like_dom_sf"/>
</dbReference>
<dbReference type="EMBL" id="UINC01022948">
    <property type="protein sequence ID" value="SVA93631.1"/>
    <property type="molecule type" value="Genomic_DNA"/>
</dbReference>
<sequence>MKFKFFSSNTESTDATSSDPKERISNLVEENPVLLFMKGTPEAPQCGFSNRVIQVLNSWDVPFESINVLSDENIRQEIKDFSNWPTIPQLYINREFVGGCDIVEELSTNGELADVLKQAYPDREFTPPPPPAEVQEISSSEASEMLKQNPEIPLLDVRSEEERQMACITNSSMLDNQL</sequence>
<evidence type="ECO:0000256" key="3">
    <source>
        <dbReference type="ARBA" id="ARBA00023004"/>
    </source>
</evidence>
<feature type="compositionally biased region" description="Polar residues" evidence="6">
    <location>
        <begin position="1"/>
        <end position="18"/>
    </location>
</feature>
<evidence type="ECO:0000256" key="2">
    <source>
        <dbReference type="ARBA" id="ARBA00022723"/>
    </source>
</evidence>
<dbReference type="InterPro" id="IPR002109">
    <property type="entry name" value="Glutaredoxin"/>
</dbReference>
<keyword evidence="2" id="KW-0479">Metal-binding</keyword>
<feature type="region of interest" description="Disordered" evidence="6">
    <location>
        <begin position="1"/>
        <end position="23"/>
    </location>
</feature>
<dbReference type="InterPro" id="IPR004480">
    <property type="entry name" value="Monothiol_GRX-rel"/>
</dbReference>
<dbReference type="PANTHER" id="PTHR10293">
    <property type="entry name" value="GLUTAREDOXIN FAMILY MEMBER"/>
    <property type="match status" value="1"/>
</dbReference>
<evidence type="ECO:0000256" key="4">
    <source>
        <dbReference type="ARBA" id="ARBA00023014"/>
    </source>
</evidence>
<feature type="domain" description="Glutaredoxin" evidence="7">
    <location>
        <begin position="33"/>
        <end position="97"/>
    </location>
</feature>
<dbReference type="Pfam" id="PF00462">
    <property type="entry name" value="Glutaredoxin"/>
    <property type="match status" value="1"/>
</dbReference>